<dbReference type="PANTHER" id="PTHR42718:SF46">
    <property type="entry name" value="BLR6921 PROTEIN"/>
    <property type="match status" value="1"/>
</dbReference>
<dbReference type="RefSeq" id="WP_208273541.1">
    <property type="nucleotide sequence ID" value="NZ_BAAAGM010000020.1"/>
</dbReference>
<feature type="transmembrane region" description="Helical" evidence="7">
    <location>
        <begin position="256"/>
        <end position="276"/>
    </location>
</feature>
<keyword evidence="6 7" id="KW-0472">Membrane</keyword>
<feature type="transmembrane region" description="Helical" evidence="7">
    <location>
        <begin position="423"/>
        <end position="446"/>
    </location>
</feature>
<accession>A0ABS3REX5</accession>
<keyword evidence="10" id="KW-1185">Reference proteome</keyword>
<feature type="transmembrane region" description="Helical" evidence="7">
    <location>
        <begin position="387"/>
        <end position="411"/>
    </location>
</feature>
<feature type="transmembrane region" description="Helical" evidence="7">
    <location>
        <begin position="127"/>
        <end position="145"/>
    </location>
</feature>
<gene>
    <name evidence="9" type="ORF">J4557_45465</name>
</gene>
<feature type="transmembrane region" description="Helical" evidence="7">
    <location>
        <begin position="91"/>
        <end position="115"/>
    </location>
</feature>
<dbReference type="CDD" id="cd17504">
    <property type="entry name" value="MFS_MMR_MDR_like"/>
    <property type="match status" value="1"/>
</dbReference>
<dbReference type="Gene3D" id="1.20.1250.20">
    <property type="entry name" value="MFS general substrate transporter like domains"/>
    <property type="match status" value="1"/>
</dbReference>
<dbReference type="InterPro" id="IPR036259">
    <property type="entry name" value="MFS_trans_sf"/>
</dbReference>
<dbReference type="PANTHER" id="PTHR42718">
    <property type="entry name" value="MAJOR FACILITATOR SUPERFAMILY MULTIDRUG TRANSPORTER MFSC"/>
    <property type="match status" value="1"/>
</dbReference>
<keyword evidence="2" id="KW-0813">Transport</keyword>
<sequence>MIAALPAAVLPASLAQTIVIAALPVLRDELDVPAAQVTWTLTAFMLAGAVVTPIAGRLGDLYGHRRALVACLLLFTAGTVAAGLAASAHSFGWLVAGRAVQGIGSGTFPLALGIARSALPPHRLRGVVALVSAVFGIGGAAGMVVAGPLVDAAGTPWLFWATLVLAAGALALAARLPATRPGGSGRIDWAGAVLLSATLVSLLLAISQGRAWGWGSARVAGLFAGAVLAAAAFTAAERRVRAPLVDLRLLRGRGPVTITLATLVVCVAMFGSITLIPQFVQAPRASGYGFGLSASAAGLLMVPMAALMLLAGPAAPRVARRAGSRVPFQAGTVCAVAAFALLAWAHGALWEVYAACAIIGAGYGLAFAAIGNLVVENAPPGQTGVATGVNTIVRTVGAAVGAQAVTAILAARTGTAAKLPPESGYTGAFAVLAVVAVAALGVAAAIPRGAGVSLDPREARGLDSGNVQVRPLE</sequence>
<dbReference type="Proteomes" id="UP000666915">
    <property type="component" value="Unassembled WGS sequence"/>
</dbReference>
<keyword evidence="3" id="KW-1003">Cell membrane</keyword>
<dbReference type="InterPro" id="IPR020846">
    <property type="entry name" value="MFS_dom"/>
</dbReference>
<evidence type="ECO:0000256" key="5">
    <source>
        <dbReference type="ARBA" id="ARBA00022989"/>
    </source>
</evidence>
<comment type="caution">
    <text evidence="9">The sequence shown here is derived from an EMBL/GenBank/DDBJ whole genome shotgun (WGS) entry which is preliminary data.</text>
</comment>
<proteinExistence type="predicted"/>
<name>A0ABS3REX5_9ACTN</name>
<evidence type="ECO:0000313" key="9">
    <source>
        <dbReference type="EMBL" id="MBO2444790.1"/>
    </source>
</evidence>
<reference evidence="9 10" key="1">
    <citation type="submission" date="2021-03" db="EMBL/GenBank/DDBJ databases">
        <authorList>
            <person name="Kanchanasin P."/>
            <person name="Saeng-In P."/>
            <person name="Phongsopitanun W."/>
            <person name="Yuki M."/>
            <person name="Kudo T."/>
            <person name="Ohkuma M."/>
            <person name="Tanasupawat S."/>
        </authorList>
    </citation>
    <scope>NUCLEOTIDE SEQUENCE [LARGE SCALE GENOMIC DNA]</scope>
    <source>
        <strain evidence="9 10">L46</strain>
    </source>
</reference>
<dbReference type="InterPro" id="IPR011701">
    <property type="entry name" value="MFS"/>
</dbReference>
<feature type="transmembrane region" description="Helical" evidence="7">
    <location>
        <begin position="37"/>
        <end position="55"/>
    </location>
</feature>
<feature type="transmembrane region" description="Helical" evidence="7">
    <location>
        <begin position="352"/>
        <end position="375"/>
    </location>
</feature>
<feature type="transmembrane region" description="Helical" evidence="7">
    <location>
        <begin position="157"/>
        <end position="177"/>
    </location>
</feature>
<protein>
    <submittedName>
        <fullName evidence="9">MFS transporter</fullName>
    </submittedName>
</protein>
<dbReference type="PROSITE" id="PS50850">
    <property type="entry name" value="MFS"/>
    <property type="match status" value="1"/>
</dbReference>
<feature type="transmembrane region" description="Helical" evidence="7">
    <location>
        <begin position="288"/>
        <end position="314"/>
    </location>
</feature>
<keyword evidence="4 7" id="KW-0812">Transmembrane</keyword>
<dbReference type="SUPFAM" id="SSF103473">
    <property type="entry name" value="MFS general substrate transporter"/>
    <property type="match status" value="1"/>
</dbReference>
<dbReference type="EMBL" id="JAGEOK010000052">
    <property type="protein sequence ID" value="MBO2444790.1"/>
    <property type="molecule type" value="Genomic_DNA"/>
</dbReference>
<feature type="transmembrane region" description="Helical" evidence="7">
    <location>
        <begin position="219"/>
        <end position="236"/>
    </location>
</feature>
<evidence type="ECO:0000256" key="3">
    <source>
        <dbReference type="ARBA" id="ARBA00022475"/>
    </source>
</evidence>
<feature type="transmembrane region" description="Helical" evidence="7">
    <location>
        <begin position="189"/>
        <end position="207"/>
    </location>
</feature>
<keyword evidence="5 7" id="KW-1133">Transmembrane helix</keyword>
<organism evidence="9 10">
    <name type="scientific">Actinomadura nitritigenes</name>
    <dbReference type="NCBI Taxonomy" id="134602"/>
    <lineage>
        <taxon>Bacteria</taxon>
        <taxon>Bacillati</taxon>
        <taxon>Actinomycetota</taxon>
        <taxon>Actinomycetes</taxon>
        <taxon>Streptosporangiales</taxon>
        <taxon>Thermomonosporaceae</taxon>
        <taxon>Actinomadura</taxon>
    </lineage>
</organism>
<dbReference type="Pfam" id="PF07690">
    <property type="entry name" value="MFS_1"/>
    <property type="match status" value="1"/>
</dbReference>
<evidence type="ECO:0000313" key="10">
    <source>
        <dbReference type="Proteomes" id="UP000666915"/>
    </source>
</evidence>
<feature type="domain" description="Major facilitator superfamily (MFS) profile" evidence="8">
    <location>
        <begin position="1"/>
        <end position="451"/>
    </location>
</feature>
<evidence type="ECO:0000256" key="7">
    <source>
        <dbReference type="SAM" id="Phobius"/>
    </source>
</evidence>
<evidence type="ECO:0000256" key="2">
    <source>
        <dbReference type="ARBA" id="ARBA00022448"/>
    </source>
</evidence>
<evidence type="ECO:0000256" key="1">
    <source>
        <dbReference type="ARBA" id="ARBA00004651"/>
    </source>
</evidence>
<comment type="subcellular location">
    <subcellularLocation>
        <location evidence="1">Cell membrane</location>
        <topology evidence="1">Multi-pass membrane protein</topology>
    </subcellularLocation>
</comment>
<dbReference type="Gene3D" id="1.20.1720.10">
    <property type="entry name" value="Multidrug resistance protein D"/>
    <property type="match status" value="1"/>
</dbReference>
<feature type="transmembrane region" description="Helical" evidence="7">
    <location>
        <begin position="67"/>
        <end position="85"/>
    </location>
</feature>
<evidence type="ECO:0000256" key="4">
    <source>
        <dbReference type="ARBA" id="ARBA00022692"/>
    </source>
</evidence>
<evidence type="ECO:0000256" key="6">
    <source>
        <dbReference type="ARBA" id="ARBA00023136"/>
    </source>
</evidence>
<evidence type="ECO:0000259" key="8">
    <source>
        <dbReference type="PROSITE" id="PS50850"/>
    </source>
</evidence>
<feature type="transmembrane region" description="Helical" evidence="7">
    <location>
        <begin position="326"/>
        <end position="346"/>
    </location>
</feature>